<dbReference type="InterPro" id="IPR024457">
    <property type="entry name" value="Putative_integrase_N"/>
</dbReference>
<dbReference type="Pfam" id="PF12835">
    <property type="entry name" value="Integrase_1"/>
    <property type="match status" value="1"/>
</dbReference>
<evidence type="ECO:0000259" key="3">
    <source>
        <dbReference type="Pfam" id="PF12835"/>
    </source>
</evidence>
<feature type="domain" description="Putative integrase N-terminal" evidence="2">
    <location>
        <begin position="24"/>
        <end position="86"/>
    </location>
</feature>
<keyword evidence="5" id="KW-1185">Reference proteome</keyword>
<dbReference type="HOGENOM" id="CLU_043802_1_0_6"/>
<dbReference type="InterPro" id="IPR013762">
    <property type="entry name" value="Integrase-like_cat_sf"/>
</dbReference>
<evidence type="ECO:0008006" key="6">
    <source>
        <dbReference type="Google" id="ProtNLM"/>
    </source>
</evidence>
<evidence type="ECO:0000313" key="5">
    <source>
        <dbReference type="Proteomes" id="UP000032430"/>
    </source>
</evidence>
<proteinExistence type="predicted"/>
<dbReference type="RefSeq" id="WP_045096222.1">
    <property type="nucleotide sequence ID" value="NZ_LN614827.1"/>
</dbReference>
<dbReference type="GO" id="GO:0006310">
    <property type="term" value="P:DNA recombination"/>
    <property type="evidence" value="ECO:0007669"/>
    <property type="project" value="UniProtKB-KW"/>
</dbReference>
<protein>
    <recommendedName>
        <fullName evidence="6">Integrase</fullName>
    </recommendedName>
</protein>
<accession>A0A098G735</accession>
<dbReference type="InterPro" id="IPR024456">
    <property type="entry name" value="Integrase_catalytic_putative"/>
</dbReference>
<dbReference type="GO" id="GO:0015074">
    <property type="term" value="P:DNA integration"/>
    <property type="evidence" value="ECO:0007669"/>
    <property type="project" value="InterPro"/>
</dbReference>
<dbReference type="InterPro" id="IPR011010">
    <property type="entry name" value="DNA_brk_join_enz"/>
</dbReference>
<dbReference type="EMBL" id="LN614827">
    <property type="protein sequence ID" value="CEG57789.1"/>
    <property type="molecule type" value="Genomic_DNA"/>
</dbReference>
<dbReference type="STRING" id="1212491.LFA_2417"/>
<dbReference type="GO" id="GO:0003677">
    <property type="term" value="F:DNA binding"/>
    <property type="evidence" value="ECO:0007669"/>
    <property type="project" value="InterPro"/>
</dbReference>
<reference evidence="5" key="1">
    <citation type="submission" date="2014-09" db="EMBL/GenBank/DDBJ databases">
        <authorList>
            <person name="Gomez-Valero L."/>
        </authorList>
    </citation>
    <scope>NUCLEOTIDE SEQUENCE [LARGE SCALE GENOMIC DNA]</scope>
    <source>
        <strain evidence="5">ATCC700992</strain>
    </source>
</reference>
<dbReference type="KEGG" id="lfa:LFA_2417"/>
<dbReference type="OrthoDB" id="5394387at2"/>
<keyword evidence="1" id="KW-0233">DNA recombination</keyword>
<dbReference type="SUPFAM" id="SSF56349">
    <property type="entry name" value="DNA breaking-rejoining enzymes"/>
    <property type="match status" value="1"/>
</dbReference>
<name>A0A098G735_9GAMM</name>
<dbReference type="Gene3D" id="1.10.443.10">
    <property type="entry name" value="Intergrase catalytic core"/>
    <property type="match status" value="1"/>
</dbReference>
<evidence type="ECO:0000313" key="4">
    <source>
        <dbReference type="EMBL" id="CEG57789.1"/>
    </source>
</evidence>
<feature type="domain" description="Integrase catalytic" evidence="3">
    <location>
        <begin position="119"/>
        <end position="237"/>
    </location>
</feature>
<dbReference type="AlphaFoldDB" id="A0A098G735"/>
<dbReference type="Proteomes" id="UP000032430">
    <property type="component" value="Chromosome I"/>
</dbReference>
<evidence type="ECO:0000256" key="1">
    <source>
        <dbReference type="ARBA" id="ARBA00023172"/>
    </source>
</evidence>
<evidence type="ECO:0000259" key="2">
    <source>
        <dbReference type="Pfam" id="PF12834"/>
    </source>
</evidence>
<dbReference type="Pfam" id="PF12834">
    <property type="entry name" value="Phage_int_SAM_2"/>
    <property type="match status" value="1"/>
</dbReference>
<sequence>MSKSKLKSAQFSINECVKSIKVYSFASKADMRHMLNRCIKDLHELGYQVGHINGLKPKHIHILVEHWKTQDKNPATIKNYMAKLRKLSILLDKPHLVKPDNDAYQIPKRSYIPTHSKAIHQIDFSKCTDPMIQLSLEAQSLFGLRREESMKLIISEAWQGDCLKIKPSWTKGGIGRIVEITNEEQRKWIAKVIQLAPVGYSLIPKDRTYKQHLSQYQVQTQRMGLSKCHGLRHAYAQRLYVELTKRFDVTGKGLTCPINGGTSSRNLRGQEREWDRGAREIISRQLGHSRLAITKVYCGK</sequence>
<gene>
    <name evidence="4" type="ORF">LFA_2417</name>
</gene>
<organism evidence="4 5">
    <name type="scientific">Legionella fallonii LLAP-10</name>
    <dbReference type="NCBI Taxonomy" id="1212491"/>
    <lineage>
        <taxon>Bacteria</taxon>
        <taxon>Pseudomonadati</taxon>
        <taxon>Pseudomonadota</taxon>
        <taxon>Gammaproteobacteria</taxon>
        <taxon>Legionellales</taxon>
        <taxon>Legionellaceae</taxon>
        <taxon>Legionella</taxon>
    </lineage>
</organism>